<comment type="caution">
    <text evidence="1">The sequence shown here is derived from an EMBL/GenBank/DDBJ whole genome shotgun (WGS) entry which is preliminary data.</text>
</comment>
<organism evidence="1 2">
    <name type="scientific">Vibrio variabilis</name>
    <dbReference type="NCBI Taxonomy" id="990271"/>
    <lineage>
        <taxon>Bacteria</taxon>
        <taxon>Pseudomonadati</taxon>
        <taxon>Pseudomonadota</taxon>
        <taxon>Gammaproteobacteria</taxon>
        <taxon>Vibrionales</taxon>
        <taxon>Vibrionaceae</taxon>
        <taxon>Vibrio</taxon>
    </lineage>
</organism>
<reference evidence="2" key="1">
    <citation type="submission" date="2014-09" db="EMBL/GenBank/DDBJ databases">
        <title>Vibrio variabilis JCM 19239. (C206) whole genome shotgun sequence.</title>
        <authorList>
            <person name="Sawabe T."/>
            <person name="Meirelles P."/>
            <person name="Nakanishi M."/>
            <person name="Sayaka M."/>
            <person name="Hattori M."/>
            <person name="Ohkuma M."/>
        </authorList>
    </citation>
    <scope>NUCLEOTIDE SEQUENCE [LARGE SCALE GENOMIC DNA]</scope>
    <source>
        <strain evidence="2">JCM 19239</strain>
    </source>
</reference>
<sequence>MLTMLAVVMVLVALVSSIAIRKMLAAADKHQPEVELTEAES</sequence>
<protein>
    <submittedName>
        <fullName evidence="1">Di-/tripeptide transporter</fullName>
    </submittedName>
</protein>
<evidence type="ECO:0000313" key="2">
    <source>
        <dbReference type="Proteomes" id="UP000029223"/>
    </source>
</evidence>
<keyword evidence="2" id="KW-1185">Reference proteome</keyword>
<dbReference type="Proteomes" id="UP000029223">
    <property type="component" value="Unassembled WGS sequence"/>
</dbReference>
<evidence type="ECO:0000313" key="1">
    <source>
        <dbReference type="EMBL" id="GAL27008.1"/>
    </source>
</evidence>
<name>A0ABQ0JE15_9VIBR</name>
<dbReference type="EMBL" id="BBMS01000024">
    <property type="protein sequence ID" value="GAL27008.1"/>
    <property type="molecule type" value="Genomic_DNA"/>
</dbReference>
<proteinExistence type="predicted"/>
<accession>A0ABQ0JE15</accession>
<gene>
    <name evidence="1" type="ORF">JCM19239_4351</name>
</gene>